<name>A0A075A3J7_OPIVI</name>
<organism evidence="1 2">
    <name type="scientific">Opisthorchis viverrini</name>
    <name type="common">Southeast Asian liver fluke</name>
    <dbReference type="NCBI Taxonomy" id="6198"/>
    <lineage>
        <taxon>Eukaryota</taxon>
        <taxon>Metazoa</taxon>
        <taxon>Spiralia</taxon>
        <taxon>Lophotrochozoa</taxon>
        <taxon>Platyhelminthes</taxon>
        <taxon>Trematoda</taxon>
        <taxon>Digenea</taxon>
        <taxon>Opisthorchiida</taxon>
        <taxon>Opisthorchiata</taxon>
        <taxon>Opisthorchiidae</taxon>
        <taxon>Opisthorchis</taxon>
    </lineage>
</organism>
<dbReference type="RefSeq" id="XP_009162389.1">
    <property type="nucleotide sequence ID" value="XM_009164125.1"/>
</dbReference>
<dbReference type="KEGG" id="ovi:T265_00380"/>
<keyword evidence="2" id="KW-1185">Reference proteome</keyword>
<evidence type="ECO:0000313" key="2">
    <source>
        <dbReference type="Proteomes" id="UP000054324"/>
    </source>
</evidence>
<evidence type="ECO:0000313" key="1">
    <source>
        <dbReference type="EMBL" id="KER33946.1"/>
    </source>
</evidence>
<sequence>MEGARVKSTKPYATGKSRPKIHMFEPLEMRIQMKARTVLVVPDVRRTGIPGHQGRFERDWTVFGQVGLASDFLSQKSYKH</sequence>
<dbReference type="Proteomes" id="UP000054324">
    <property type="component" value="Unassembled WGS sequence"/>
</dbReference>
<reference evidence="1 2" key="1">
    <citation type="submission" date="2013-11" db="EMBL/GenBank/DDBJ databases">
        <title>Opisthorchis viverrini - life in the bile duct.</title>
        <authorList>
            <person name="Young N.D."/>
            <person name="Nagarajan N."/>
            <person name="Lin S.J."/>
            <person name="Korhonen P.K."/>
            <person name="Jex A.R."/>
            <person name="Hall R.S."/>
            <person name="Safavi-Hemami H."/>
            <person name="Kaewkong W."/>
            <person name="Bertrand D."/>
            <person name="Gao S."/>
            <person name="Seet Q."/>
            <person name="Wongkham S."/>
            <person name="Teh B.T."/>
            <person name="Wongkham C."/>
            <person name="Intapan P.M."/>
            <person name="Maleewong W."/>
            <person name="Yang X."/>
            <person name="Hu M."/>
            <person name="Wang Z."/>
            <person name="Hofmann A."/>
            <person name="Sternberg P.W."/>
            <person name="Tan P."/>
            <person name="Wang J."/>
            <person name="Gasser R.B."/>
        </authorList>
    </citation>
    <scope>NUCLEOTIDE SEQUENCE [LARGE SCALE GENOMIC DNA]</scope>
</reference>
<dbReference type="GeneID" id="20314568"/>
<proteinExistence type="predicted"/>
<dbReference type="CTD" id="20314568"/>
<accession>A0A075A3J7</accession>
<dbReference type="EMBL" id="KL596621">
    <property type="protein sequence ID" value="KER33946.1"/>
    <property type="molecule type" value="Genomic_DNA"/>
</dbReference>
<protein>
    <submittedName>
        <fullName evidence="1">Uncharacterized protein</fullName>
    </submittedName>
</protein>
<dbReference type="AlphaFoldDB" id="A0A075A3J7"/>
<gene>
    <name evidence="1" type="ORF">T265_00380</name>
</gene>